<protein>
    <submittedName>
        <fullName evidence="8">Hybrid non-ribosomal peptide synthetase/type I polyketide synthase</fullName>
    </submittedName>
</protein>
<dbReference type="InterPro" id="IPR025110">
    <property type="entry name" value="AMP-bd_C"/>
</dbReference>
<sequence>MESTADHPYQEMLDLLNEQFNRNSSGMAVISANSSIHTYSELQGNAGKIRELLLHIGVARQHVIGICIEQNFDYISAVTGVMLHGSIFLNLDQYMNRNILTKLISAQPPDVLIIDQYFPIEILSEVEISFPIIFIESILYDSIISAPKLVINTSSSEFDRDVMYLVYTSGSTGGSNCVMGSYTALLNRFCWEWQQFPFSPGDLLCCQTSPAFTDFLWTSLGGLLVGTPTIIVPKPLYMRISRFIDILSSHSVSHLVLVPSILKKINKILGSSGKPLPSLKFLVSTGEILYEFIANEFLNFVPNCTLLNFYGSTEVTSDVTFYVVHSDCISTADEHQKVSIGRAITGVTCHIIDDKSDCVKEPYVVGELVVTGDCLSHGYYKNPELTKRKFCPLFLSPSEGAVEGLRTGDLASWLPNGDLEFVGRLDDQVKISGSRCDLKEIEIVINKIAFIDRVVVRAVNSPKQDPTLVAYVQLDRISTRSVPNDPPFWKDTNRQKQIHSLVAKTLPPYMTPTIYIFVKEFQLLNSGKVDSKSLPDPMLKNWEVEATTCTRIDNDVIEFVKGLFAKHLYLEISEITLKDNFMELGGYSLLVMSLFEDVEAKYNVCMPVFEFIEDSTVQNLCEFIQTNMKCQQQQQQQQHQEMNNQLTLVLPENLPEKIPFSFAQKELYYLHEADKSKSTYNEFVAVEIEGLIEVPLLQTAINDIITSRMILRTTFHLEKQEFYQKIHTDLNYKLQILQTSNAQLDQDIIRNLQHEFTLDQLPLFQFTLFILCDASRPKSFSKRIKGKMILLLSLHHLLVDGLSLYKILLELFTIYNTYLDTSAKLPGQNPPQYISFVLLERSDCHQKVFKSQLEYWRTQLHAMDMLHIRSDMEGSSKFGPAGQFICGISLDTKRKLTDVALAHNTSLFTTLIAAFAFLLSKYAQDQDDVTIATPMSLRPHIPQGMELIGPLINVVLIRTKFGILKPLTQHSFSDLLTKMHETVKQAMQNSLVPLEHVANSLRIDTPNNSPFEDLLQALFVFHEHSKVLKLISSNNDYSIKEYGVYPELNMQAKSNIVMSIDIVEEGLQARLAYRTSLFSKSFARQFCQDYVQLLQFISNRPTSILSRFSLLSNQEYKNIISICSTPNLPITTTSIPQIFYKWVQDTPNNIALEIEDRLYTYSHLYELITLIVQSLTEPPHQHGCVIGICMRQSVNLVASILAALFAGFGYVYLDPDLPKGRLTYIQQDANISTVLLDSSIELSLITSNQIINIDIILNSEFNAEYNCPMSGNEICYILYTSGSTGRPKGVIVGQINVITRCCLTPELIGPPAARYCQFSTFSFDIYAYEFYCALLNGATLCIFERVKYLAQLDLFTSLLHRQYIDCMMLAPPLCDVISKNYPRAFSSLYSLMVSGDILQPIVSNRILTQGAPKNFYNLHGITEVTVVDSIYRLDDLFYSDIPIGRPLTNNSMFVVDKHMNLLPKGIVGEILVGGGTVALGYLNNSEKTKDKFVTFRFSQDSTTRLFKSGDLGYLDFSDRFRFIGRSDWQIKLRGQRLELGEIERVALEYPGVNEFAAVCRIEGNIPVSIIGFCSTNIVNNNALTQELNLHLRDTLAPYMIPSEIYFLNEMPYGTTGKIDRQKLMKLVEEVEISSEKVPSKNAVTSTNIDIFATLKTIFTQYFPEIEISINSDFFNIGGNSITALQLVSQINSELQLSISLREFFQHSTVAKLAKFITDKYNFVVQVENENYSENIRSDLSMNEISKRLTKKFPNLSNSNLETELLNTEISSKIIEGINTLFCLKLLSKDLRNILTFDNLCSLIVEQLNFQEIPSENPEVYPLASTQRQFALAYVLNQSESAYHIPLCIYSNQLEWDIVTEFFNSFIQNHSILRTVYTLSTGFSQKLISNPIFPFQILKFTLPPEYIENPLEYNQLKNLIKSEVNSPLDIQNSIPLRATFVDINTENSPVKKSLIILILHHIAADGWSVNLLLEEFQNFIKTYPKYKLKNTNFLQLTSNDDTSYIEYWKNNLSKFICNELKSFMLLSNRSNSTLEKPDIYKYIVEIDIAKKIQKTSQICGVTPFITFLSAFVYLFTFLYEPSLQIVVLTPVSTRSTLVDKQYFGPSVNLLPIAIDLESKDLAREFSFNDLTKFIQNIFHTALENSPITYEEIHPFLNKSSSNNTKVPVVFSYDSNQLQTSLDLGKYGKAQVLPAFDYLPTLLHDILIEVNYTGVLIEQTLTISQAGIQPEKSKNILTQYNILLESVCDSFDTPLYKLTALPDVYAKALTGAKCPSEYINIVILVYKICMENPDDIAFEFDNEHLTYKQFFAECYTYAIDLRKSLPNPSNTIIAIIMDLSIELILAMISVLIIDFTYILIDPILPINRIQAMLEFTETIAIITTNKYKTFCEEINSKSRFISVLDRETLTCIDVPYSHDFHLTNETAYVMSTSGSTGEPRYVTIPHSSILSRIHVKSLPFYSPTQTVLICSSLSFDILPLQIYGSIFSASKGVIIHQNCLGINIDKLKPTVIEKNINHMTLPTPVLHLVIEIMPEIFEHVKYIDFGGDVASPDILCKLQKMYPKLLLTNSYGPTEATIVCSSSILTLQDCLKPILTIGSAVPNTDLLIVDTYMRSVPFGIPGELLITGGVMSGYLHRPNDERLVSIENALGNVNVYFRTGDKVQQREDGKLEFLGRNDFQVKLDGQRVELSEIEHALMKHKDVQLAIVFVKKREKSNVKILLACILCENVITRESMEIHAKKYLTTVMVPSQFYFFKTFPLSINGKVDRTKLFEKIQFEKDSKKPESIQTTNFVSQNLLEEICQCWKQVLGLDEIPLTQSFHTLGGTSLLLVQLHYKLQQKFEVNLSLPEILTNNTVWLQSNWIASKSRDDVTEVPMDKTELILPREVTENARYPQLAVIGMACRFPMSEDKESFHDTLLQGKDCIDMQQAEDGYIAAGGCLSNPELFDADYFDITRFDACLMDPQYRLLLELAVDVIRDAAISLEKEKVGVFIGCATNTYLSASGVDLSSYHYDPAVSFHVGRVLSEESAANFISYHLNLTGPSLLVKTTCVSSLTAMHLAAHSLHTGECTAAIVGGVDISFPQISTVRIQQDMIFSPTGHCKSFDDTADGLVSGNGIGLQVITLLHNALSNGYPIYCKVTASSMNNDGNSKDTYFSPSLYNLTDCIKHCINLDTEGYIASIEAHGAGTMVGDQIELEALHRAYSKNSNSEIHINLGSVKSNIGHLGYASGAAALCKSILQLEKGVLYPSLHFSDWNGSYIKNHGNIPFRVASKVEPWTGRRRSAVNGMGQGGTNVHIILEEHIHTPYIPRDVVRSDNGFICPISAHSDVVLKCVCRELMGLIERRSNVGLPSLISSLYNTTRNLSFRKCFVSPNQFDLLSQLKQWDSTQQIMAHSKDPSNLVLIFAGQGAHFPNMGLGLYLDSQIFRSHFDNAVSICRSELKFDLLNLLFSANPNTNPTHLQVYTVCLQVCLYRLMTSIDIDPVVLIGHSIGEISVATCCNVFTLEDAIQLVYYRSRLMLGATDMKYGMLAVKTDQISARKLATESGLSIAAFNSPNQTVLSGEMVIISSLCEQLTKQSIQYKVLSVPTAYHSKLLTSILPQYRNLLKKYPPHAPSKQYISTVTGNWVDINTVSTVSYWEDQLVNSVLFYPALECAAQIANPVFLEIGPGSRLSSIIRNHMLGYHVFPPLITSNDNYLETFKEIWEFGFELKWSLFGFFEDSTPKIRIFPFPFERKKFSVQDIKKILKPNVEILQPKQTFTLPLLTNTIPEFSLKTIDQQLSAPIVQLIKNVSSKVIEGEHKNFNITVGLGLPGGSTVFESLTNFPTSSTTIYPIGCLSSIFIYILFNIFLTTGRVTHSTKLIELLPLEYSISEPKSSITLFHLATHSSGLAFLPSRLTWEVSDLSNYSLSELFTDFVECELQSSPGDQYSYSVFGSALLTHALTAITEQSYEELLQSYILQPLEMKSTFISASIRTLKFKHYQGHDVKGSKVPKWNCGEAFKFADGVHSTLKDLISLTQYLTGIATCDVPLKGVLDFMIKSDQNSYSFLSGITNGSSVWLAVDLKWKTSIILACNTSLDNCKKLAKLTEFTFNTFPGLYTSLYSSNIIGGSQSIPMSFGEKQILALGGGSMPAINAPINALAMCDRSQEIECPAPGNNYLVNGGIGEILPKNEVSDVEKVILEALSNLVGGDVIKRQDVLNLDFTHLGLDSLLAISLAEQISNVFNRKISFHLLSEYTTIHELSQFIQADWENLAKHIPNVHSNTHDADTNHILSIPNTNIYELFPDSTFPLVIEPASEQYNGIVNLKRIFSKHSETFQSLLLGSGALLFRNFKLDTAEHFSEFTNELSGVFGPSLEYLDGISPRTRVLEKIYTSTEYPSKYDMSPHNEMSYSPNPPSHIMFFCLNPPNNDCGGQTPLMSSRNILDKIPEKLLKDWKTRSLKYYWNLSSRGKGAGKSWQDTYGTEDRRCVEKFLAEQGFEFKWKGSTLRTSRTATITRCHPITKEEVWFNHALLFHPSELPDTVSTSLSSFPKDEYPKHCTYGNGEEISDSDIAQVKSVCLSNLVMFDWQKGDVLLVDNFLVAHARKKFSGERKILVSMFRCQD</sequence>
<evidence type="ECO:0000256" key="2">
    <source>
        <dbReference type="ARBA" id="ARBA00022553"/>
    </source>
</evidence>
<dbReference type="Gene3D" id="3.40.50.12780">
    <property type="entry name" value="N-terminal domain of ligase-like"/>
    <property type="match status" value="1"/>
</dbReference>
<dbReference type="Gene3D" id="3.40.50.980">
    <property type="match status" value="4"/>
</dbReference>
<dbReference type="SUPFAM" id="SSF56601">
    <property type="entry name" value="beta-lactamase/transpeptidase-like"/>
    <property type="match status" value="1"/>
</dbReference>
<dbReference type="Pfam" id="PF00109">
    <property type="entry name" value="ketoacyl-synt"/>
    <property type="match status" value="1"/>
</dbReference>
<dbReference type="PROSITE" id="PS52004">
    <property type="entry name" value="KS3_2"/>
    <property type="match status" value="1"/>
</dbReference>
<keyword evidence="1" id="KW-0596">Phosphopantetheine</keyword>
<dbReference type="GO" id="GO:0016746">
    <property type="term" value="F:acyltransferase activity"/>
    <property type="evidence" value="ECO:0007669"/>
    <property type="project" value="InterPro"/>
</dbReference>
<dbReference type="InterPro" id="IPR016036">
    <property type="entry name" value="Malonyl_transacylase_ACP-bd"/>
</dbReference>
<evidence type="ECO:0000256" key="4">
    <source>
        <dbReference type="ARBA" id="ARBA00022679"/>
    </source>
</evidence>
<keyword evidence="4" id="KW-0808">Transferase</keyword>
<dbReference type="Gene3D" id="3.30.70.250">
    <property type="entry name" value="Malonyl-CoA ACP transacylase, ACP-binding"/>
    <property type="match status" value="1"/>
</dbReference>
<dbReference type="InterPro" id="IPR001466">
    <property type="entry name" value="Beta-lactam-related"/>
</dbReference>
<dbReference type="InterPro" id="IPR020841">
    <property type="entry name" value="PKS_Beta-ketoAc_synthase_dom"/>
</dbReference>
<dbReference type="EMBL" id="JAKMXF010000335">
    <property type="protein sequence ID" value="KAI6647929.1"/>
    <property type="molecule type" value="Genomic_DNA"/>
</dbReference>
<feature type="domain" description="Carrier" evidence="6">
    <location>
        <begin position="4173"/>
        <end position="4252"/>
    </location>
</feature>
<dbReference type="SUPFAM" id="SSF55048">
    <property type="entry name" value="Probable ACP-binding domain of malonyl-CoA ACP transacylase"/>
    <property type="match status" value="1"/>
</dbReference>
<dbReference type="Pfam" id="PF00501">
    <property type="entry name" value="AMP-binding"/>
    <property type="match status" value="3"/>
</dbReference>
<dbReference type="Gene3D" id="3.40.47.10">
    <property type="match status" value="1"/>
</dbReference>
<dbReference type="Gene3D" id="2.30.38.10">
    <property type="entry name" value="Luciferase, Domain 3"/>
    <property type="match status" value="2"/>
</dbReference>
<dbReference type="InterPro" id="IPR020845">
    <property type="entry name" value="AMP-binding_CS"/>
</dbReference>
<dbReference type="SMART" id="SM00827">
    <property type="entry name" value="PKS_AT"/>
    <property type="match status" value="1"/>
</dbReference>
<accession>A0AAV7JHH2</accession>
<dbReference type="SUPFAM" id="SSF51197">
    <property type="entry name" value="Clavaminate synthase-like"/>
    <property type="match status" value="1"/>
</dbReference>
<dbReference type="GO" id="GO:0043041">
    <property type="term" value="P:amino acid activation for nonribosomal peptide biosynthetic process"/>
    <property type="evidence" value="ECO:0007669"/>
    <property type="project" value="TreeGrafter"/>
</dbReference>
<dbReference type="InterPro" id="IPR014043">
    <property type="entry name" value="Acyl_transferase_dom"/>
</dbReference>
<dbReference type="FunFam" id="3.30.300.30:FF:000015">
    <property type="entry name" value="Nonribosomal peptide synthase SidD"/>
    <property type="match status" value="1"/>
</dbReference>
<dbReference type="Gene3D" id="3.30.70.3290">
    <property type="match status" value="1"/>
</dbReference>
<reference evidence="8 9" key="1">
    <citation type="journal article" date="2023" name="BMC Biol.">
        <title>The compact genome of the sponge Oopsacas minuta (Hexactinellida) is lacking key metazoan core genes.</title>
        <authorList>
            <person name="Santini S."/>
            <person name="Schenkelaars Q."/>
            <person name="Jourda C."/>
            <person name="Duchesne M."/>
            <person name="Belahbib H."/>
            <person name="Rocher C."/>
            <person name="Selva M."/>
            <person name="Riesgo A."/>
            <person name="Vervoort M."/>
            <person name="Leys S.P."/>
            <person name="Kodjabachian L."/>
            <person name="Le Bivic A."/>
            <person name="Borchiellini C."/>
            <person name="Claverie J.M."/>
            <person name="Renard E."/>
        </authorList>
    </citation>
    <scope>NUCLEOTIDE SEQUENCE [LARGE SCALE GENOMIC DNA]</scope>
    <source>
        <strain evidence="8">SPO-2</strain>
    </source>
</reference>
<organism evidence="8 9">
    <name type="scientific">Oopsacas minuta</name>
    <dbReference type="NCBI Taxonomy" id="111878"/>
    <lineage>
        <taxon>Eukaryota</taxon>
        <taxon>Metazoa</taxon>
        <taxon>Porifera</taxon>
        <taxon>Hexactinellida</taxon>
        <taxon>Hexasterophora</taxon>
        <taxon>Lyssacinosida</taxon>
        <taxon>Leucopsacidae</taxon>
        <taxon>Oopsacas</taxon>
    </lineage>
</organism>
<dbReference type="InterPro" id="IPR045851">
    <property type="entry name" value="AMP-bd_C_sf"/>
</dbReference>
<dbReference type="Pfam" id="PF00668">
    <property type="entry name" value="Condensation"/>
    <property type="match status" value="2"/>
</dbReference>
<dbReference type="InterPro" id="IPR001227">
    <property type="entry name" value="Ac_transferase_dom_sf"/>
</dbReference>
<dbReference type="PROSITE" id="PS00455">
    <property type="entry name" value="AMP_BINDING"/>
    <property type="match status" value="1"/>
</dbReference>
<dbReference type="InterPro" id="IPR014030">
    <property type="entry name" value="Ketoacyl_synth_N"/>
</dbReference>
<dbReference type="CDD" id="cd00833">
    <property type="entry name" value="PKS"/>
    <property type="match status" value="1"/>
</dbReference>
<dbReference type="Proteomes" id="UP001165289">
    <property type="component" value="Unassembled WGS sequence"/>
</dbReference>
<evidence type="ECO:0000256" key="1">
    <source>
        <dbReference type="ARBA" id="ARBA00022450"/>
    </source>
</evidence>
<feature type="domain" description="Carrier" evidence="6">
    <location>
        <begin position="1645"/>
        <end position="1720"/>
    </location>
</feature>
<evidence type="ECO:0000256" key="3">
    <source>
        <dbReference type="ARBA" id="ARBA00022598"/>
    </source>
</evidence>
<feature type="domain" description="Carrier" evidence="6">
    <location>
        <begin position="2791"/>
        <end position="2866"/>
    </location>
</feature>
<keyword evidence="2" id="KW-0597">Phosphoprotein</keyword>
<evidence type="ECO:0000259" key="6">
    <source>
        <dbReference type="PROSITE" id="PS50075"/>
    </source>
</evidence>
<keyword evidence="5" id="KW-0560">Oxidoreductase</keyword>
<dbReference type="Gene3D" id="3.40.710.10">
    <property type="entry name" value="DD-peptidase/beta-lactamase superfamily"/>
    <property type="match status" value="1"/>
</dbReference>
<dbReference type="SUPFAM" id="SSF56801">
    <property type="entry name" value="Acetyl-CoA synthetase-like"/>
    <property type="match status" value="3"/>
</dbReference>
<feature type="domain" description="Ketosynthase family 3 (KS3)" evidence="7">
    <location>
        <begin position="2892"/>
        <end position="3301"/>
    </location>
</feature>
<dbReference type="NCBIfam" id="NF003417">
    <property type="entry name" value="PRK04813.1"/>
    <property type="match status" value="3"/>
</dbReference>
<dbReference type="Pfam" id="PF13193">
    <property type="entry name" value="AMP-binding_C"/>
    <property type="match status" value="1"/>
</dbReference>
<dbReference type="SUPFAM" id="SSF52777">
    <property type="entry name" value="CoA-dependent acyltransferases"/>
    <property type="match status" value="4"/>
</dbReference>
<dbReference type="PANTHER" id="PTHR45527">
    <property type="entry name" value="NONRIBOSOMAL PEPTIDE SYNTHETASE"/>
    <property type="match status" value="1"/>
</dbReference>
<proteinExistence type="predicted"/>
<dbReference type="InterPro" id="IPR000873">
    <property type="entry name" value="AMP-dep_synth/lig_dom"/>
</dbReference>
<gene>
    <name evidence="8" type="ORF">LOD99_8389</name>
</gene>
<dbReference type="Gene3D" id="3.30.559.10">
    <property type="entry name" value="Chloramphenicol acetyltransferase-like domain"/>
    <property type="match status" value="2"/>
</dbReference>
<keyword evidence="3" id="KW-0436">Ligase</keyword>
<dbReference type="InterPro" id="IPR020806">
    <property type="entry name" value="PKS_PP-bd"/>
</dbReference>
<dbReference type="Pfam" id="PF00698">
    <property type="entry name" value="Acyl_transf_1"/>
    <property type="match status" value="1"/>
</dbReference>
<dbReference type="PROSITE" id="PS50075">
    <property type="entry name" value="CARRIER"/>
    <property type="match status" value="4"/>
</dbReference>
<dbReference type="Gene3D" id="1.10.1200.10">
    <property type="entry name" value="ACP-like"/>
    <property type="match status" value="4"/>
</dbReference>
<dbReference type="Gene3D" id="3.40.366.10">
    <property type="entry name" value="Malonyl-Coenzyme A Acyl Carrier Protein, domain 2"/>
    <property type="match status" value="1"/>
</dbReference>
<dbReference type="Gene3D" id="3.30.300.30">
    <property type="match status" value="3"/>
</dbReference>
<dbReference type="InterPro" id="IPR016039">
    <property type="entry name" value="Thiolase-like"/>
</dbReference>
<dbReference type="InterPro" id="IPR016035">
    <property type="entry name" value="Acyl_Trfase/lysoPLipase"/>
</dbReference>
<dbReference type="GO" id="GO:0031177">
    <property type="term" value="F:phosphopantetheine binding"/>
    <property type="evidence" value="ECO:0007669"/>
    <property type="project" value="InterPro"/>
</dbReference>
<name>A0AAV7JHH2_9METZ</name>
<dbReference type="SUPFAM" id="SSF47336">
    <property type="entry name" value="ACP-like"/>
    <property type="match status" value="4"/>
</dbReference>
<dbReference type="Pfam" id="PF02801">
    <property type="entry name" value="Ketoacyl-synt_C"/>
    <property type="match status" value="1"/>
</dbReference>
<dbReference type="Gene3D" id="3.60.130.10">
    <property type="entry name" value="Clavaminate synthase-like"/>
    <property type="match status" value="1"/>
</dbReference>
<keyword evidence="9" id="KW-1185">Reference proteome</keyword>
<evidence type="ECO:0000313" key="9">
    <source>
        <dbReference type="Proteomes" id="UP001165289"/>
    </source>
</evidence>
<dbReference type="Pfam" id="PF02668">
    <property type="entry name" value="TauD"/>
    <property type="match status" value="1"/>
</dbReference>
<dbReference type="GO" id="GO:0016874">
    <property type="term" value="F:ligase activity"/>
    <property type="evidence" value="ECO:0007669"/>
    <property type="project" value="UniProtKB-KW"/>
</dbReference>
<dbReference type="Pfam" id="PF00144">
    <property type="entry name" value="Beta-lactamase"/>
    <property type="match status" value="1"/>
</dbReference>
<dbReference type="GO" id="GO:0044550">
    <property type="term" value="P:secondary metabolite biosynthetic process"/>
    <property type="evidence" value="ECO:0007669"/>
    <property type="project" value="TreeGrafter"/>
</dbReference>
<dbReference type="InterPro" id="IPR014031">
    <property type="entry name" value="Ketoacyl_synth_C"/>
</dbReference>
<dbReference type="InterPro" id="IPR001242">
    <property type="entry name" value="Condensation_dom"/>
</dbReference>
<dbReference type="InterPro" id="IPR003819">
    <property type="entry name" value="TauD/TfdA-like"/>
</dbReference>
<dbReference type="InterPro" id="IPR042099">
    <property type="entry name" value="ANL_N_sf"/>
</dbReference>
<dbReference type="Pfam" id="PF00550">
    <property type="entry name" value="PP-binding"/>
    <property type="match status" value="4"/>
</dbReference>
<dbReference type="GO" id="GO:0016491">
    <property type="term" value="F:oxidoreductase activity"/>
    <property type="evidence" value="ECO:0007669"/>
    <property type="project" value="UniProtKB-KW"/>
</dbReference>
<dbReference type="SUPFAM" id="SSF52151">
    <property type="entry name" value="FabD/lysophospholipase-like"/>
    <property type="match status" value="1"/>
</dbReference>
<dbReference type="InterPro" id="IPR023213">
    <property type="entry name" value="CAT-like_dom_sf"/>
</dbReference>
<comment type="caution">
    <text evidence="8">The sequence shown here is derived from an EMBL/GenBank/DDBJ whole genome shotgun (WGS) entry which is preliminary data.</text>
</comment>
<dbReference type="SMART" id="SM00825">
    <property type="entry name" value="PKS_KS"/>
    <property type="match status" value="1"/>
</dbReference>
<dbReference type="InterPro" id="IPR012338">
    <property type="entry name" value="Beta-lactam/transpept-like"/>
</dbReference>
<dbReference type="SUPFAM" id="SSF53901">
    <property type="entry name" value="Thiolase-like"/>
    <property type="match status" value="1"/>
</dbReference>
<dbReference type="InterPro" id="IPR009081">
    <property type="entry name" value="PP-bd_ACP"/>
</dbReference>
<evidence type="ECO:0000256" key="5">
    <source>
        <dbReference type="ARBA" id="ARBA00023002"/>
    </source>
</evidence>
<dbReference type="InterPro" id="IPR042098">
    <property type="entry name" value="TauD-like_sf"/>
</dbReference>
<feature type="domain" description="Carrier" evidence="6">
    <location>
        <begin position="554"/>
        <end position="628"/>
    </location>
</feature>
<evidence type="ECO:0000313" key="8">
    <source>
        <dbReference type="EMBL" id="KAI6647929.1"/>
    </source>
</evidence>
<dbReference type="SMART" id="SM00823">
    <property type="entry name" value="PKS_PP"/>
    <property type="match status" value="3"/>
</dbReference>
<dbReference type="GO" id="GO:0005737">
    <property type="term" value="C:cytoplasm"/>
    <property type="evidence" value="ECO:0007669"/>
    <property type="project" value="TreeGrafter"/>
</dbReference>
<dbReference type="Gene3D" id="3.30.559.30">
    <property type="entry name" value="Nonribosomal peptide synthetase, condensation domain"/>
    <property type="match status" value="2"/>
</dbReference>
<evidence type="ECO:0000259" key="7">
    <source>
        <dbReference type="PROSITE" id="PS52004"/>
    </source>
</evidence>
<dbReference type="InterPro" id="IPR036736">
    <property type="entry name" value="ACP-like_sf"/>
</dbReference>
<dbReference type="PANTHER" id="PTHR45527:SF1">
    <property type="entry name" value="FATTY ACID SYNTHASE"/>
    <property type="match status" value="1"/>
</dbReference>